<dbReference type="AlphaFoldDB" id="A0ABD0YHC1"/>
<keyword evidence="6" id="KW-1185">Reference proteome</keyword>
<dbReference type="Gene3D" id="1.25.40.10">
    <property type="entry name" value="Tetratricopeptide repeat domain"/>
    <property type="match status" value="1"/>
</dbReference>
<sequence length="235" mass="27400">MEEPSFLATECISINYSLNWINFIFPDSIRKLLIEWKKKKEKATAEGNLNGIFYACKELAEIYFQEEKYDEALLQYKDMEKTCEESGNKIDYARAHRMIGEVYCEKGQFEKAIKHQMIHLNISREVNDSVEEQRALATLGRTFFLQSESFPQSLMGLTSSSEKTRALHMAKTYYVDSLSVCERYKVNIIPHVGCCLLMYCTSFVFFLTWFIMGKGLIPLHYHLVIRWKCPSGEND</sequence>
<keyword evidence="4" id="KW-1133">Transmembrane helix</keyword>
<dbReference type="InterPro" id="IPR052311">
    <property type="entry name" value="MMS22L-TONSL_complex_comp"/>
</dbReference>
<organism evidence="5 6">
    <name type="scientific">Ranatra chinensis</name>
    <dbReference type="NCBI Taxonomy" id="642074"/>
    <lineage>
        <taxon>Eukaryota</taxon>
        <taxon>Metazoa</taxon>
        <taxon>Ecdysozoa</taxon>
        <taxon>Arthropoda</taxon>
        <taxon>Hexapoda</taxon>
        <taxon>Insecta</taxon>
        <taxon>Pterygota</taxon>
        <taxon>Neoptera</taxon>
        <taxon>Paraneoptera</taxon>
        <taxon>Hemiptera</taxon>
        <taxon>Heteroptera</taxon>
        <taxon>Panheteroptera</taxon>
        <taxon>Nepomorpha</taxon>
        <taxon>Nepidae</taxon>
        <taxon>Ranatrinae</taxon>
        <taxon>Ranatra</taxon>
    </lineage>
</organism>
<dbReference type="InterPro" id="IPR011990">
    <property type="entry name" value="TPR-like_helical_dom_sf"/>
</dbReference>
<evidence type="ECO:0000256" key="1">
    <source>
        <dbReference type="ARBA" id="ARBA00004123"/>
    </source>
</evidence>
<protein>
    <submittedName>
        <fullName evidence="5">Uncharacterized protein</fullName>
    </submittedName>
</protein>
<dbReference type="Proteomes" id="UP001558652">
    <property type="component" value="Unassembled WGS sequence"/>
</dbReference>
<feature type="transmembrane region" description="Helical" evidence="4">
    <location>
        <begin position="188"/>
        <end position="212"/>
    </location>
</feature>
<dbReference type="SUPFAM" id="SSF48452">
    <property type="entry name" value="TPR-like"/>
    <property type="match status" value="1"/>
</dbReference>
<accession>A0ABD0YHC1</accession>
<name>A0ABD0YHC1_9HEMI</name>
<dbReference type="PANTHER" id="PTHR46358:SF1">
    <property type="entry name" value="TONSOKU-LIKE PROTEIN"/>
    <property type="match status" value="1"/>
</dbReference>
<gene>
    <name evidence="5" type="ORF">AAG570_011857</name>
</gene>
<evidence type="ECO:0000256" key="2">
    <source>
        <dbReference type="ARBA" id="ARBA00022737"/>
    </source>
</evidence>
<evidence type="ECO:0000313" key="5">
    <source>
        <dbReference type="EMBL" id="KAL1130615.1"/>
    </source>
</evidence>
<keyword evidence="2" id="KW-0677">Repeat</keyword>
<dbReference type="PANTHER" id="PTHR46358">
    <property type="entry name" value="TONSOKU-LIKE PROTEIN"/>
    <property type="match status" value="1"/>
</dbReference>
<reference evidence="5 6" key="1">
    <citation type="submission" date="2024-07" db="EMBL/GenBank/DDBJ databases">
        <title>Chromosome-level genome assembly of the water stick insect Ranatra chinensis (Heteroptera: Nepidae).</title>
        <authorList>
            <person name="Liu X."/>
        </authorList>
    </citation>
    <scope>NUCLEOTIDE SEQUENCE [LARGE SCALE GENOMIC DNA]</scope>
    <source>
        <strain evidence="5">Cailab_2021Rc</strain>
        <tissue evidence="5">Muscle</tissue>
    </source>
</reference>
<proteinExistence type="predicted"/>
<comment type="subcellular location">
    <subcellularLocation>
        <location evidence="1">Nucleus</location>
    </subcellularLocation>
</comment>
<evidence type="ECO:0000256" key="4">
    <source>
        <dbReference type="SAM" id="Phobius"/>
    </source>
</evidence>
<keyword evidence="4" id="KW-0472">Membrane</keyword>
<dbReference type="EMBL" id="JBFDAA010000007">
    <property type="protein sequence ID" value="KAL1130615.1"/>
    <property type="molecule type" value="Genomic_DNA"/>
</dbReference>
<dbReference type="GO" id="GO:0005634">
    <property type="term" value="C:nucleus"/>
    <property type="evidence" value="ECO:0007669"/>
    <property type="project" value="UniProtKB-SubCell"/>
</dbReference>
<evidence type="ECO:0000313" key="6">
    <source>
        <dbReference type="Proteomes" id="UP001558652"/>
    </source>
</evidence>
<keyword evidence="3" id="KW-0539">Nucleus</keyword>
<comment type="caution">
    <text evidence="5">The sequence shown here is derived from an EMBL/GenBank/DDBJ whole genome shotgun (WGS) entry which is preliminary data.</text>
</comment>
<keyword evidence="4" id="KW-0812">Transmembrane</keyword>
<evidence type="ECO:0000256" key="3">
    <source>
        <dbReference type="ARBA" id="ARBA00023242"/>
    </source>
</evidence>